<gene>
    <name evidence="2" type="primary">hmpF</name>
    <name evidence="2" type="ORF">NC998_16245</name>
</gene>
<dbReference type="SUPFAM" id="SSF57997">
    <property type="entry name" value="Tropomyosin"/>
    <property type="match status" value="1"/>
</dbReference>
<evidence type="ECO:0000256" key="1">
    <source>
        <dbReference type="SAM" id="Coils"/>
    </source>
</evidence>
<evidence type="ECO:0000313" key="2">
    <source>
        <dbReference type="EMBL" id="MEP0818651.1"/>
    </source>
</evidence>
<sequence length="607" mass="70309">MKLLAEGLSDTRNWASTRKRTIGVLYLAEVQKKTGFIGSGKAELKLLACQRSEQSWAAVPGEEVIPSDEANSFNAGALVLADLTANKQVQRLQEASRQLVTILQNFSRLQEKFKTQEEEIEQWKQSLTYQSQELNRREMEMEARREQLQQIEEDFEQLEQQRQEIERSREEANRLREELERRNQELEGAWAHLHGEMRRLEERQSEIQQSAVLDDEQAGKIQDLLNRLSGSVAPTESAREQLNLAVEIINGQQNILTEHWQRLEQQRASAQQLQQEVDRQAQDLQNRWNEWQQAQTSLEQAKAELKAQQNALNLKQDYAQTLGLQLQNQEELHQQLYRLSETSDKVKISPKVDVEALETMPLGELQGVLQDLQRDWEKILRFVNDQEEELGFQQQTIEEVQAQIQQASEYDRLRLETELADEQDRYQMLNETLVGQRRNLKEREEILAQHQAVLLRREGKSEAVKQESEIDLAPALIQIENIKQQQAEELQKLENQIEQMRGAIQQAQSMVDHQSNEQTQKQNELKQLEQNLQTQRANLAELSGKVSLYQEMMQPVQDHVDGVRQKLEAIAGVLNQVQEASDYQLQAIAEMRQVLVGLMNTPELAAP</sequence>
<keyword evidence="1" id="KW-0175">Coiled coil</keyword>
<dbReference type="RefSeq" id="WP_242016825.1">
    <property type="nucleotide sequence ID" value="NZ_JAMPKM010000010.1"/>
</dbReference>
<feature type="coiled-coil region" evidence="1">
    <location>
        <begin position="263"/>
        <end position="318"/>
    </location>
</feature>
<name>A0ABV0JA47_9CYAN</name>
<protein>
    <submittedName>
        <fullName evidence="2">Pilus motility taxis protein HmpF</fullName>
    </submittedName>
</protein>
<keyword evidence="3" id="KW-1185">Reference proteome</keyword>
<proteinExistence type="predicted"/>
<dbReference type="InterPro" id="IPR047813">
    <property type="entry name" value="HmpF"/>
</dbReference>
<organism evidence="2 3">
    <name type="scientific">Trichocoleus desertorum GB2-A4</name>
    <dbReference type="NCBI Taxonomy" id="2933944"/>
    <lineage>
        <taxon>Bacteria</taxon>
        <taxon>Bacillati</taxon>
        <taxon>Cyanobacteriota</taxon>
        <taxon>Cyanophyceae</taxon>
        <taxon>Leptolyngbyales</taxon>
        <taxon>Trichocoleusaceae</taxon>
        <taxon>Trichocoleus</taxon>
    </lineage>
</organism>
<comment type="caution">
    <text evidence="2">The sequence shown here is derived from an EMBL/GenBank/DDBJ whole genome shotgun (WGS) entry which is preliminary data.</text>
</comment>
<dbReference type="Proteomes" id="UP001464891">
    <property type="component" value="Unassembled WGS sequence"/>
</dbReference>
<accession>A0ABV0JA47</accession>
<dbReference type="EMBL" id="JAMPKM010000010">
    <property type="protein sequence ID" value="MEP0818651.1"/>
    <property type="molecule type" value="Genomic_DNA"/>
</dbReference>
<feature type="coiled-coil region" evidence="1">
    <location>
        <begin position="383"/>
        <end position="432"/>
    </location>
</feature>
<feature type="coiled-coil region" evidence="1">
    <location>
        <begin position="476"/>
        <end position="545"/>
    </location>
</feature>
<feature type="coiled-coil region" evidence="1">
    <location>
        <begin position="92"/>
        <end position="196"/>
    </location>
</feature>
<reference evidence="2 3" key="1">
    <citation type="submission" date="2022-04" db="EMBL/GenBank/DDBJ databases">
        <title>Positive selection, recombination, and allopatry shape intraspecific diversity of widespread and dominant cyanobacteria.</title>
        <authorList>
            <person name="Wei J."/>
            <person name="Shu W."/>
            <person name="Hu C."/>
        </authorList>
    </citation>
    <scope>NUCLEOTIDE SEQUENCE [LARGE SCALE GENOMIC DNA]</scope>
    <source>
        <strain evidence="2 3">GB2-A4</strain>
    </source>
</reference>
<dbReference type="NCBIfam" id="NF038350">
    <property type="entry name" value="taxis_HmpF"/>
    <property type="match status" value="1"/>
</dbReference>
<evidence type="ECO:0000313" key="3">
    <source>
        <dbReference type="Proteomes" id="UP001464891"/>
    </source>
</evidence>